<keyword evidence="3" id="KW-1185">Reference proteome</keyword>
<sequence length="120" mass="13503">MEGLRKTEKEVASTIEEDIVYIENLQNTVKDIFSKVKTSEEIMNPIEGVDSDIPSAISPNTDDFEEITVDETNIVSGYPYEDSNREPGREHSSLRETEACKKGLGIHIELSNQISTRKDI</sequence>
<protein>
    <submittedName>
        <fullName evidence="2">(salmon louse) hypothetical protein</fullName>
    </submittedName>
</protein>
<dbReference type="Proteomes" id="UP000675881">
    <property type="component" value="Chromosome 13"/>
</dbReference>
<evidence type="ECO:0000313" key="2">
    <source>
        <dbReference type="EMBL" id="CAF2834207.1"/>
    </source>
</evidence>
<proteinExistence type="predicted"/>
<accession>A0A7R8CJC3</accession>
<gene>
    <name evidence="2" type="ORF">LSAA_4513</name>
</gene>
<evidence type="ECO:0000256" key="1">
    <source>
        <dbReference type="SAM" id="MobiDB-lite"/>
    </source>
</evidence>
<dbReference type="EMBL" id="HG994592">
    <property type="protein sequence ID" value="CAF2834207.1"/>
    <property type="molecule type" value="Genomic_DNA"/>
</dbReference>
<name>A0A7R8CJC3_LEPSM</name>
<reference evidence="2" key="1">
    <citation type="submission" date="2021-02" db="EMBL/GenBank/DDBJ databases">
        <authorList>
            <person name="Bekaert M."/>
        </authorList>
    </citation>
    <scope>NUCLEOTIDE SEQUENCE</scope>
    <source>
        <strain evidence="2">IoA-00</strain>
    </source>
</reference>
<feature type="compositionally biased region" description="Basic and acidic residues" evidence="1">
    <location>
        <begin position="82"/>
        <end position="95"/>
    </location>
</feature>
<evidence type="ECO:0000313" key="3">
    <source>
        <dbReference type="Proteomes" id="UP000675881"/>
    </source>
</evidence>
<feature type="region of interest" description="Disordered" evidence="1">
    <location>
        <begin position="76"/>
        <end position="95"/>
    </location>
</feature>
<organism evidence="2 3">
    <name type="scientific">Lepeophtheirus salmonis</name>
    <name type="common">Salmon louse</name>
    <name type="synonym">Caligus salmonis</name>
    <dbReference type="NCBI Taxonomy" id="72036"/>
    <lineage>
        <taxon>Eukaryota</taxon>
        <taxon>Metazoa</taxon>
        <taxon>Ecdysozoa</taxon>
        <taxon>Arthropoda</taxon>
        <taxon>Crustacea</taxon>
        <taxon>Multicrustacea</taxon>
        <taxon>Hexanauplia</taxon>
        <taxon>Copepoda</taxon>
        <taxon>Siphonostomatoida</taxon>
        <taxon>Caligidae</taxon>
        <taxon>Lepeophtheirus</taxon>
    </lineage>
</organism>
<dbReference type="AlphaFoldDB" id="A0A7R8CJC3"/>